<evidence type="ECO:0000313" key="1">
    <source>
        <dbReference type="EMBL" id="EKT4440963.1"/>
    </source>
</evidence>
<reference evidence="1" key="1">
    <citation type="submission" date="2022-07" db="EMBL/GenBank/DDBJ databases">
        <authorList>
            <consortium name="Clinical and Environmental Microbiology Branch: Whole genome sequencing antimicrobial resistance pathogens in the healthcare setting"/>
        </authorList>
    </citation>
    <scope>NUCLEOTIDE SEQUENCE</scope>
    <source>
        <strain evidence="1">Stenotrophomonas_maltophilia_2021CK-00905</strain>
    </source>
</reference>
<proteinExistence type="predicted"/>
<accession>A0AAI9C7S2</accession>
<dbReference type="Proteomes" id="UP001214521">
    <property type="component" value="Unassembled WGS sequence"/>
</dbReference>
<name>A0AAI9C7S2_STEMA</name>
<organism evidence="1 2">
    <name type="scientific">Stenotrophomonas maltophilia</name>
    <name type="common">Pseudomonas maltophilia</name>
    <name type="synonym">Xanthomonas maltophilia</name>
    <dbReference type="NCBI Taxonomy" id="40324"/>
    <lineage>
        <taxon>Bacteria</taxon>
        <taxon>Pseudomonadati</taxon>
        <taxon>Pseudomonadota</taxon>
        <taxon>Gammaproteobacteria</taxon>
        <taxon>Lysobacterales</taxon>
        <taxon>Lysobacteraceae</taxon>
        <taxon>Stenotrophomonas</taxon>
        <taxon>Stenotrophomonas maltophilia group</taxon>
    </lineage>
</organism>
<dbReference type="AlphaFoldDB" id="A0AAI9C7S2"/>
<comment type="caution">
    <text evidence="1">The sequence shown here is derived from an EMBL/GenBank/DDBJ whole genome shotgun (WGS) entry which is preliminary data.</text>
</comment>
<protein>
    <submittedName>
        <fullName evidence="1">Uncharacterized protein</fullName>
    </submittedName>
</protein>
<sequence>MSDITADEARELQQNAVGSSEELWEEYVGVIRASATIGKSDATLGLKPKFTTVQMAAAAEMLRQRGFSVQEKGEHLEVSWADVQSVHGL</sequence>
<gene>
    <name evidence="1" type="ORF">QEK83_001610</name>
</gene>
<dbReference type="EMBL" id="ABLOMU010000012">
    <property type="protein sequence ID" value="EKT4440963.1"/>
    <property type="molecule type" value="Genomic_DNA"/>
</dbReference>
<dbReference type="RefSeq" id="WP_032961169.1">
    <property type="nucleotide sequence ID" value="NZ_JBFCWN010000003.1"/>
</dbReference>
<evidence type="ECO:0000313" key="2">
    <source>
        <dbReference type="Proteomes" id="UP001214521"/>
    </source>
</evidence>